<keyword evidence="2" id="KW-1133">Transmembrane helix</keyword>
<feature type="compositionally biased region" description="Low complexity" evidence="1">
    <location>
        <begin position="299"/>
        <end position="378"/>
    </location>
</feature>
<evidence type="ECO:0000313" key="3">
    <source>
        <dbReference type="EMBL" id="MDJ1372006.1"/>
    </source>
</evidence>
<organism evidence="3 4">
    <name type="scientific">Gulosibacter molinativorax</name>
    <dbReference type="NCBI Taxonomy" id="256821"/>
    <lineage>
        <taxon>Bacteria</taxon>
        <taxon>Bacillati</taxon>
        <taxon>Actinomycetota</taxon>
        <taxon>Actinomycetes</taxon>
        <taxon>Micrococcales</taxon>
        <taxon>Microbacteriaceae</taxon>
        <taxon>Gulosibacter</taxon>
    </lineage>
</organism>
<accession>A0ABT7C9W5</accession>
<feature type="transmembrane region" description="Helical" evidence="2">
    <location>
        <begin position="21"/>
        <end position="38"/>
    </location>
</feature>
<evidence type="ECO:0000256" key="2">
    <source>
        <dbReference type="SAM" id="Phobius"/>
    </source>
</evidence>
<feature type="transmembrane region" description="Helical" evidence="2">
    <location>
        <begin position="527"/>
        <end position="547"/>
    </location>
</feature>
<reference evidence="3" key="1">
    <citation type="submission" date="2018-03" db="EMBL/GenBank/DDBJ databases">
        <authorList>
            <person name="Nunes O.C."/>
            <person name="Lopes A.R."/>
            <person name="Froufe H."/>
            <person name="Munoz-Merida A."/>
            <person name="Barroso C."/>
            <person name="Egas C."/>
        </authorList>
    </citation>
    <scope>NUCLEOTIDE SEQUENCE</scope>
    <source>
        <strain evidence="3">ON4</strain>
    </source>
</reference>
<feature type="compositionally biased region" description="Low complexity" evidence="1">
    <location>
        <begin position="498"/>
        <end position="518"/>
    </location>
</feature>
<reference evidence="3" key="2">
    <citation type="journal article" date="2022" name="Sci. Rep.">
        <title>In silico prediction of the enzymes involved in the degradation of the herbicide molinate by Gulosibacter molinativorax ON4T.</title>
        <authorList>
            <person name="Lopes A.R."/>
            <person name="Bunin E."/>
            <person name="Viana A.T."/>
            <person name="Froufe H."/>
            <person name="Munoz-Merida A."/>
            <person name="Pinho D."/>
            <person name="Figueiredo J."/>
            <person name="Barroso C."/>
            <person name="Vaz-Moreira I."/>
            <person name="Bellanger X."/>
            <person name="Egas C."/>
            <person name="Nunes O.C."/>
        </authorList>
    </citation>
    <scope>NUCLEOTIDE SEQUENCE</scope>
    <source>
        <strain evidence="3">ON4</strain>
    </source>
</reference>
<dbReference type="PROSITE" id="PS51257">
    <property type="entry name" value="PROKAR_LIPOPROTEIN"/>
    <property type="match status" value="1"/>
</dbReference>
<dbReference type="RefSeq" id="WP_026937310.1">
    <property type="nucleotide sequence ID" value="NZ_CP028426.1"/>
</dbReference>
<comment type="caution">
    <text evidence="3">The sequence shown here is derived from an EMBL/GenBank/DDBJ whole genome shotgun (WGS) entry which is preliminary data.</text>
</comment>
<protein>
    <submittedName>
        <fullName evidence="3">Uncharacterized protein</fullName>
    </submittedName>
</protein>
<keyword evidence="2" id="KW-0812">Transmembrane</keyword>
<keyword evidence="2" id="KW-0472">Membrane</keyword>
<evidence type="ECO:0000256" key="1">
    <source>
        <dbReference type="SAM" id="MobiDB-lite"/>
    </source>
</evidence>
<feature type="compositionally biased region" description="Pro residues" evidence="1">
    <location>
        <begin position="387"/>
        <end position="399"/>
    </location>
</feature>
<feature type="region of interest" description="Disordered" evidence="1">
    <location>
        <begin position="295"/>
        <end position="520"/>
    </location>
</feature>
<evidence type="ECO:0000313" key="4">
    <source>
        <dbReference type="Proteomes" id="UP001170379"/>
    </source>
</evidence>
<name>A0ABT7C9W5_9MICO</name>
<proteinExistence type="predicted"/>
<keyword evidence="4" id="KW-1185">Reference proteome</keyword>
<feature type="compositionally biased region" description="Acidic residues" evidence="1">
    <location>
        <begin position="420"/>
        <end position="433"/>
    </location>
</feature>
<gene>
    <name evidence="3" type="ORF">C7K25_11605</name>
</gene>
<dbReference type="EMBL" id="PXVD01000019">
    <property type="protein sequence ID" value="MDJ1372006.1"/>
    <property type="molecule type" value="Genomic_DNA"/>
</dbReference>
<dbReference type="Proteomes" id="UP001170379">
    <property type="component" value="Unassembled WGS sequence"/>
</dbReference>
<sequence>MTTRPASSRERDRSLALPLRLFLAFSTVIAIACCWLWLGTGAAKAADAGPGYSKDDTAASFIGALTFDRQNAYCIQLTVESPIGAPTRKLRTDEATPQVVASLDPLTLAQLNWAISTTGRSSDPRDTAATALFVWETADPEHYRGDQHYLGFLPVEVRDAVAERLDAIRSGARDVKVSKPRSNISTSLSVSDAGVPVLSVGNVPAGMVVDVALTGATVDGEPTLQLGSGSSHEVPLAAKKDAKEVRADVSVKSAEHHWAPSVQVLVTEGRQLLIQSATGFGTTQDLVVSLSPKVTPGLASTSKPKASPTPSATLGSSSRPQVSPSPSATPSATPKPAPTRTTVPKDTPAPAAKPKQTTAPVATPTTAPTPKPAESTAPRSKPRETPAPEPTPDTTPSPKPEQIAKPEPVPTTESAPEPEAVIEPEPEPITEPDAEPHSEPESETDTSSNAESSDEATAKPAPQTASPADTQSTPQASPAPSVTPTKPSEPHPSTDLVTPAPDSETTAATPTETMAPDELAQTGANPLAWLIPAGFGITCVGAGGWLLSRSVQRRKERADTW</sequence>
<feature type="compositionally biased region" description="Polar residues" evidence="1">
    <location>
        <begin position="463"/>
        <end position="486"/>
    </location>
</feature>